<dbReference type="AlphaFoldDB" id="A0A9P6A8V4"/>
<keyword evidence="2" id="KW-1185">Reference proteome</keyword>
<evidence type="ECO:0000313" key="1">
    <source>
        <dbReference type="EMBL" id="KAF9501298.1"/>
    </source>
</evidence>
<comment type="caution">
    <text evidence="1">The sequence shown here is derived from an EMBL/GenBank/DDBJ whole genome shotgun (WGS) entry which is preliminary data.</text>
</comment>
<dbReference type="EMBL" id="MU154524">
    <property type="protein sequence ID" value="KAF9501298.1"/>
    <property type="molecule type" value="Genomic_DNA"/>
</dbReference>
<reference evidence="1" key="1">
    <citation type="submission" date="2020-11" db="EMBL/GenBank/DDBJ databases">
        <authorList>
            <consortium name="DOE Joint Genome Institute"/>
            <person name="Ahrendt S."/>
            <person name="Riley R."/>
            <person name="Andreopoulos W."/>
            <person name="Labutti K."/>
            <person name="Pangilinan J."/>
            <person name="Ruiz-Duenas F.J."/>
            <person name="Barrasa J.M."/>
            <person name="Sanchez-Garcia M."/>
            <person name="Camarero S."/>
            <person name="Miyauchi S."/>
            <person name="Serrano A."/>
            <person name="Linde D."/>
            <person name="Babiker R."/>
            <person name="Drula E."/>
            <person name="Ayuso-Fernandez I."/>
            <person name="Pacheco R."/>
            <person name="Padilla G."/>
            <person name="Ferreira P."/>
            <person name="Barriuso J."/>
            <person name="Kellner H."/>
            <person name="Castanera R."/>
            <person name="Alfaro M."/>
            <person name="Ramirez L."/>
            <person name="Pisabarro A.G."/>
            <person name="Kuo A."/>
            <person name="Tritt A."/>
            <person name="Lipzen A."/>
            <person name="He G."/>
            <person name="Yan M."/>
            <person name="Ng V."/>
            <person name="Cullen D."/>
            <person name="Martin F."/>
            <person name="Rosso M.-N."/>
            <person name="Henrissat B."/>
            <person name="Hibbett D."/>
            <person name="Martinez A.T."/>
            <person name="Grigoriev I.V."/>
        </authorList>
    </citation>
    <scope>NUCLEOTIDE SEQUENCE</scope>
    <source>
        <strain evidence="1">ATCC 90797</strain>
    </source>
</reference>
<gene>
    <name evidence="1" type="ORF">BDN71DRAFT_1439641</name>
</gene>
<dbReference type="Proteomes" id="UP000807025">
    <property type="component" value="Unassembled WGS sequence"/>
</dbReference>
<accession>A0A9P6A8V4</accession>
<proteinExistence type="predicted"/>
<evidence type="ECO:0000313" key="2">
    <source>
        <dbReference type="Proteomes" id="UP000807025"/>
    </source>
</evidence>
<protein>
    <submittedName>
        <fullName evidence="1">Uncharacterized protein</fullName>
    </submittedName>
</protein>
<sequence>MVVKYTRVNHDRGSRIWMVQSLTLAFTWLALAVLAASAAGIAAAVVIHGKFADLQKETSVGRMVVADRVATHGMHPG</sequence>
<organism evidence="1 2">
    <name type="scientific">Pleurotus eryngii</name>
    <name type="common">Boletus of the steppes</name>
    <dbReference type="NCBI Taxonomy" id="5323"/>
    <lineage>
        <taxon>Eukaryota</taxon>
        <taxon>Fungi</taxon>
        <taxon>Dikarya</taxon>
        <taxon>Basidiomycota</taxon>
        <taxon>Agaricomycotina</taxon>
        <taxon>Agaricomycetes</taxon>
        <taxon>Agaricomycetidae</taxon>
        <taxon>Agaricales</taxon>
        <taxon>Pleurotineae</taxon>
        <taxon>Pleurotaceae</taxon>
        <taxon>Pleurotus</taxon>
    </lineage>
</organism>
<name>A0A9P6A8V4_PLEER</name>